<keyword evidence="2" id="KW-1185">Reference proteome</keyword>
<evidence type="ECO:0000313" key="1">
    <source>
        <dbReference type="EMBL" id="MBB5363663.1"/>
    </source>
</evidence>
<dbReference type="Proteomes" id="UP000552709">
    <property type="component" value="Unassembled WGS sequence"/>
</dbReference>
<reference evidence="1 2" key="1">
    <citation type="submission" date="2020-08" db="EMBL/GenBank/DDBJ databases">
        <title>Genomic Encyclopedia of Type Strains, Phase IV (KMG-IV): sequencing the most valuable type-strain genomes for metagenomic binning, comparative biology and taxonomic classification.</title>
        <authorList>
            <person name="Goeker M."/>
        </authorList>
    </citation>
    <scope>NUCLEOTIDE SEQUENCE [LARGE SCALE GENOMIC DNA]</scope>
    <source>
        <strain evidence="1 2">DSM 27939</strain>
    </source>
</reference>
<comment type="caution">
    <text evidence="1">The sequence shown here is derived from an EMBL/GenBank/DDBJ whole genome shotgun (WGS) entry which is preliminary data.</text>
</comment>
<evidence type="ECO:0008006" key="3">
    <source>
        <dbReference type="Google" id="ProtNLM"/>
    </source>
</evidence>
<name>A0A7W8JXC3_9DEIO</name>
<dbReference type="AlphaFoldDB" id="A0A7W8JXC3"/>
<proteinExistence type="predicted"/>
<accession>A0A7W8JXC3</accession>
<protein>
    <recommendedName>
        <fullName evidence="3">Suppressor of fused-like domain-containing protein</fullName>
    </recommendedName>
</protein>
<sequence>MNLGEAYLDHYEGYLGSFAPDFYARFEHDGFTVQLLDFAGAMKDTHVLTSLGLTHFQAVLGEAVEIVVPVSELDDVVADTVMASLTFLLYLRVTVPEVSFLHNVQRSVPVFAERYGKVAFAFAEPYLFPDAFAHLALPKSESIGKVRMGFFLSEGEVNMMEREGLDALYALFEEQQVDVIDLRRPSVV</sequence>
<organism evidence="1 2">
    <name type="scientific">Deinococcus humi</name>
    <dbReference type="NCBI Taxonomy" id="662880"/>
    <lineage>
        <taxon>Bacteria</taxon>
        <taxon>Thermotogati</taxon>
        <taxon>Deinococcota</taxon>
        <taxon>Deinococci</taxon>
        <taxon>Deinococcales</taxon>
        <taxon>Deinococcaceae</taxon>
        <taxon>Deinococcus</taxon>
    </lineage>
</organism>
<dbReference type="RefSeq" id="WP_184132975.1">
    <property type="nucleotide sequence ID" value="NZ_JACHFL010000006.1"/>
</dbReference>
<evidence type="ECO:0000313" key="2">
    <source>
        <dbReference type="Proteomes" id="UP000552709"/>
    </source>
</evidence>
<dbReference type="EMBL" id="JACHFL010000006">
    <property type="protein sequence ID" value="MBB5363663.1"/>
    <property type="molecule type" value="Genomic_DNA"/>
</dbReference>
<gene>
    <name evidence="1" type="ORF">HNQ08_002769</name>
</gene>